<name>A0A7R8WLZ7_9CRUS</name>
<accession>A0A7R8WLZ7</accession>
<keyword evidence="3" id="KW-0863">Zinc-finger</keyword>
<dbReference type="PROSITE" id="PS00028">
    <property type="entry name" value="ZINC_FINGER_C2H2_1"/>
    <property type="match status" value="2"/>
</dbReference>
<keyword evidence="4" id="KW-0862">Zinc</keyword>
<gene>
    <name evidence="5" type="ORF">CTOB1V02_LOCUS8960</name>
</gene>
<dbReference type="EMBL" id="OB663195">
    <property type="protein sequence ID" value="CAD7231106.1"/>
    <property type="molecule type" value="Genomic_DNA"/>
</dbReference>
<protein>
    <submittedName>
        <fullName evidence="5">Uncharacterized protein</fullName>
    </submittedName>
</protein>
<dbReference type="Gene3D" id="3.30.160.60">
    <property type="entry name" value="Classic Zinc Finger"/>
    <property type="match status" value="4"/>
</dbReference>
<dbReference type="SUPFAM" id="SSF57667">
    <property type="entry name" value="beta-beta-alpha zinc fingers"/>
    <property type="match status" value="3"/>
</dbReference>
<dbReference type="InterPro" id="IPR036236">
    <property type="entry name" value="Znf_C2H2_sf"/>
</dbReference>
<dbReference type="GO" id="GO:0005634">
    <property type="term" value="C:nucleus"/>
    <property type="evidence" value="ECO:0007669"/>
    <property type="project" value="TreeGrafter"/>
</dbReference>
<dbReference type="AlphaFoldDB" id="A0A7R8WLZ7"/>
<dbReference type="OrthoDB" id="6077919at2759"/>
<dbReference type="FunFam" id="3.30.160.60:FF:000671">
    <property type="entry name" value="Zinc finger protein 26"/>
    <property type="match status" value="1"/>
</dbReference>
<dbReference type="GO" id="GO:0000981">
    <property type="term" value="F:DNA-binding transcription factor activity, RNA polymerase II-specific"/>
    <property type="evidence" value="ECO:0007669"/>
    <property type="project" value="TreeGrafter"/>
</dbReference>
<reference evidence="5" key="1">
    <citation type="submission" date="2020-11" db="EMBL/GenBank/DDBJ databases">
        <authorList>
            <person name="Tran Van P."/>
        </authorList>
    </citation>
    <scope>NUCLEOTIDE SEQUENCE</scope>
</reference>
<dbReference type="PANTHER" id="PTHR24409">
    <property type="entry name" value="ZINC FINGER PROTEIN 142"/>
    <property type="match status" value="1"/>
</dbReference>
<organism evidence="5">
    <name type="scientific">Cyprideis torosa</name>
    <dbReference type="NCBI Taxonomy" id="163714"/>
    <lineage>
        <taxon>Eukaryota</taxon>
        <taxon>Metazoa</taxon>
        <taxon>Ecdysozoa</taxon>
        <taxon>Arthropoda</taxon>
        <taxon>Crustacea</taxon>
        <taxon>Oligostraca</taxon>
        <taxon>Ostracoda</taxon>
        <taxon>Podocopa</taxon>
        <taxon>Podocopida</taxon>
        <taxon>Cytherocopina</taxon>
        <taxon>Cytheroidea</taxon>
        <taxon>Cytherideidae</taxon>
        <taxon>Cyprideis</taxon>
    </lineage>
</organism>
<keyword evidence="1" id="KW-0479">Metal-binding</keyword>
<keyword evidence="2" id="KW-0677">Repeat</keyword>
<dbReference type="PROSITE" id="PS50157">
    <property type="entry name" value="ZINC_FINGER_C2H2_2"/>
    <property type="match status" value="4"/>
</dbReference>
<dbReference type="GO" id="GO:0000977">
    <property type="term" value="F:RNA polymerase II transcription regulatory region sequence-specific DNA binding"/>
    <property type="evidence" value="ECO:0007669"/>
    <property type="project" value="TreeGrafter"/>
</dbReference>
<evidence type="ECO:0000256" key="1">
    <source>
        <dbReference type="ARBA" id="ARBA00022723"/>
    </source>
</evidence>
<evidence type="ECO:0000313" key="5">
    <source>
        <dbReference type="EMBL" id="CAD7231106.1"/>
    </source>
</evidence>
<evidence type="ECO:0000256" key="4">
    <source>
        <dbReference type="ARBA" id="ARBA00022833"/>
    </source>
</evidence>
<dbReference type="SMART" id="SM00355">
    <property type="entry name" value="ZnF_C2H2"/>
    <property type="match status" value="4"/>
</dbReference>
<dbReference type="GO" id="GO:0008270">
    <property type="term" value="F:zinc ion binding"/>
    <property type="evidence" value="ECO:0007669"/>
    <property type="project" value="UniProtKB-KW"/>
</dbReference>
<evidence type="ECO:0000256" key="3">
    <source>
        <dbReference type="ARBA" id="ARBA00022771"/>
    </source>
</evidence>
<evidence type="ECO:0000256" key="2">
    <source>
        <dbReference type="ARBA" id="ARBA00022737"/>
    </source>
</evidence>
<dbReference type="PANTHER" id="PTHR24409:SF295">
    <property type="entry name" value="AZ2-RELATED"/>
    <property type="match status" value="1"/>
</dbReference>
<dbReference type="Pfam" id="PF00096">
    <property type="entry name" value="zf-C2H2"/>
    <property type="match status" value="3"/>
</dbReference>
<proteinExistence type="predicted"/>
<dbReference type="InterPro" id="IPR013087">
    <property type="entry name" value="Znf_C2H2_type"/>
</dbReference>
<sequence length="151" mass="17254">MKGTLPPGGGVQGTFCVFSTQCSNKEAPFGCDFCEKRFTRASGLRNHKGFMTSSHLKRHVQETHKNEQSVHCDVCRRFVSYSNLKRHLKIHSGEKPHKCQLCFKTFCDISALKSHLLIHCRKKLFDCQFCGKGFKHPSSLRRHVKGSHISY</sequence>